<name>A0A505DC07_9ACTN</name>
<comment type="caution">
    <text evidence="1">The sequence shown here is derived from an EMBL/GenBank/DDBJ whole genome shotgun (WGS) entry which is preliminary data.</text>
</comment>
<dbReference type="Proteomes" id="UP000317378">
    <property type="component" value="Unassembled WGS sequence"/>
</dbReference>
<dbReference type="InterPro" id="IPR011071">
    <property type="entry name" value="Lyase_8-like_C"/>
</dbReference>
<dbReference type="SUPFAM" id="SSF48230">
    <property type="entry name" value="Chondroitin AC/alginate lyase"/>
    <property type="match status" value="1"/>
</dbReference>
<keyword evidence="2" id="KW-1185">Reference proteome</keyword>
<dbReference type="InterPro" id="IPR008929">
    <property type="entry name" value="Chondroitin_lyas"/>
</dbReference>
<evidence type="ECO:0000313" key="1">
    <source>
        <dbReference type="EMBL" id="TPQ21314.1"/>
    </source>
</evidence>
<dbReference type="RefSeq" id="WP_119101069.1">
    <property type="nucleotide sequence ID" value="NZ_QXMJ01000120.1"/>
</dbReference>
<gene>
    <name evidence="1" type="ORF">FGD71_015650</name>
</gene>
<dbReference type="OrthoDB" id="6636047at2"/>
<dbReference type="Gene3D" id="2.60.220.10">
    <property type="entry name" value="Polysaccharide lyase family 8-like, C-terminal"/>
    <property type="match status" value="1"/>
</dbReference>
<organism evidence="1 2">
    <name type="scientific">Streptomyces sporangiiformans</name>
    <dbReference type="NCBI Taxonomy" id="2315329"/>
    <lineage>
        <taxon>Bacteria</taxon>
        <taxon>Bacillati</taxon>
        <taxon>Actinomycetota</taxon>
        <taxon>Actinomycetes</taxon>
        <taxon>Kitasatosporales</taxon>
        <taxon>Streptomycetaceae</taxon>
        <taxon>Streptomyces</taxon>
    </lineage>
</organism>
<sequence length="115" mass="12755">MRRSTGGRPHEWITLDSAEHAHAPLIRDWMMMGSVNGRAISRGYLKSDDLHVMRSDHFRRGTRTGEALEIVRRHPVRGVVRADPSVEVLATGGRLRLRVTPGAACVTTECEVSLG</sequence>
<protein>
    <submittedName>
        <fullName evidence="1">Uncharacterized protein</fullName>
    </submittedName>
</protein>
<proteinExistence type="predicted"/>
<dbReference type="GO" id="GO:0003824">
    <property type="term" value="F:catalytic activity"/>
    <property type="evidence" value="ECO:0007669"/>
    <property type="project" value="UniProtKB-ARBA"/>
</dbReference>
<dbReference type="AlphaFoldDB" id="A0A505DC07"/>
<reference evidence="1 2" key="1">
    <citation type="submission" date="2019-06" db="EMBL/GenBank/DDBJ databases">
        <title>Streptomyces sporangiiformans sp. nov., a novel actinomycete isolated from soil in Mount Song.</title>
        <authorList>
            <person name="Han L."/>
        </authorList>
    </citation>
    <scope>NUCLEOTIDE SEQUENCE [LARGE SCALE GENOMIC DNA]</scope>
    <source>
        <strain evidence="1 2">NEAU-SSA 1</strain>
    </source>
</reference>
<dbReference type="GO" id="GO:0005975">
    <property type="term" value="P:carbohydrate metabolic process"/>
    <property type="evidence" value="ECO:0007669"/>
    <property type="project" value="InterPro"/>
</dbReference>
<dbReference type="EMBL" id="VCHX02000120">
    <property type="protein sequence ID" value="TPQ21314.1"/>
    <property type="molecule type" value="Genomic_DNA"/>
</dbReference>
<accession>A0A505DC07</accession>
<evidence type="ECO:0000313" key="2">
    <source>
        <dbReference type="Proteomes" id="UP000317378"/>
    </source>
</evidence>